<dbReference type="OrthoDB" id="2102561at2759"/>
<dbReference type="Gene3D" id="3.40.50.720">
    <property type="entry name" value="NAD(P)-binding Rossmann-like Domain"/>
    <property type="match status" value="1"/>
</dbReference>
<gene>
    <name evidence="5" type="ORF">CANINC_001222</name>
</gene>
<comment type="similarity">
    <text evidence="1 4">Belongs to the short-chain dehydrogenases/reductases (SDR) family.</text>
</comment>
<dbReference type="GO" id="GO:0019433">
    <property type="term" value="P:triglyceride catabolic process"/>
    <property type="evidence" value="ECO:0007669"/>
    <property type="project" value="TreeGrafter"/>
</dbReference>
<comment type="caution">
    <text evidence="5">The sequence shown here is derived from an EMBL/GenBank/DDBJ whole genome shotgun (WGS) entry which is preliminary data.</text>
</comment>
<dbReference type="GO" id="GO:0005811">
    <property type="term" value="C:lipid droplet"/>
    <property type="evidence" value="ECO:0007669"/>
    <property type="project" value="TreeGrafter"/>
</dbReference>
<dbReference type="SUPFAM" id="SSF51735">
    <property type="entry name" value="NAD(P)-binding Rossmann-fold domains"/>
    <property type="match status" value="1"/>
</dbReference>
<dbReference type="PANTHER" id="PTHR44169">
    <property type="entry name" value="NADPH-DEPENDENT 1-ACYLDIHYDROXYACETONE PHOSPHATE REDUCTASE"/>
    <property type="match status" value="1"/>
</dbReference>
<name>A0A4T0X4K6_9ASCO</name>
<dbReference type="PRINTS" id="PR00081">
    <property type="entry name" value="GDHRDH"/>
</dbReference>
<keyword evidence="3" id="KW-0560">Oxidoreductase</keyword>
<evidence type="ECO:0000256" key="2">
    <source>
        <dbReference type="ARBA" id="ARBA00022857"/>
    </source>
</evidence>
<evidence type="ECO:0000313" key="6">
    <source>
        <dbReference type="Proteomes" id="UP000307173"/>
    </source>
</evidence>
<dbReference type="GO" id="GO:0006654">
    <property type="term" value="P:phosphatidic acid biosynthetic process"/>
    <property type="evidence" value="ECO:0007669"/>
    <property type="project" value="TreeGrafter"/>
</dbReference>
<sequence>MVKTALVTGCSSGIGHELAIEFAKRGYIVFACSRDASKMHDLRDNYGDKIHTFSMDVSSLESINAGYAFVSDTLATLGESGIDVLYNNAGSSCTFPGIDVPDDALEQCLATNFAGPVRLVHAFSRLVIARKDTIAFTGSAGGYCPFPWGSVYGASKAAIGQYARVLAFELEPFDVAVKHFITGGVRTNIADTRPLPESSVYNVPAMREAFEERQKFAERNKPMEPNVYAERAVDAIENGRRSVVDVYLGTWSILPRIVAVVPRWLILFIFRRKFHLLAVWDALRAKKRE</sequence>
<dbReference type="InterPro" id="IPR002347">
    <property type="entry name" value="SDR_fam"/>
</dbReference>
<accession>A0A4T0X4K6</accession>
<dbReference type="Proteomes" id="UP000307173">
    <property type="component" value="Unassembled WGS sequence"/>
</dbReference>
<dbReference type="EMBL" id="SELW01000170">
    <property type="protein sequence ID" value="TID30215.1"/>
    <property type="molecule type" value="Genomic_DNA"/>
</dbReference>
<evidence type="ECO:0000256" key="4">
    <source>
        <dbReference type="RuleBase" id="RU000363"/>
    </source>
</evidence>
<dbReference type="GO" id="GO:0000140">
    <property type="term" value="F:acylglycerone-phosphate reductase (NADP+) activity"/>
    <property type="evidence" value="ECO:0007669"/>
    <property type="project" value="TreeGrafter"/>
</dbReference>
<evidence type="ECO:0000313" key="5">
    <source>
        <dbReference type="EMBL" id="TID30215.1"/>
    </source>
</evidence>
<dbReference type="PROSITE" id="PS00061">
    <property type="entry name" value="ADH_SHORT"/>
    <property type="match status" value="1"/>
</dbReference>
<dbReference type="InterPro" id="IPR036291">
    <property type="entry name" value="NAD(P)-bd_dom_sf"/>
</dbReference>
<reference evidence="5 6" key="1">
    <citation type="journal article" date="2019" name="Front. Genet.">
        <title>Whole-Genome Sequencing of the Opportunistic Yeast Pathogen Candida inconspicua Uncovers Its Hybrid Origin.</title>
        <authorList>
            <person name="Mixao V."/>
            <person name="Hansen A.P."/>
            <person name="Saus E."/>
            <person name="Boekhout T."/>
            <person name="Lass-Florl C."/>
            <person name="Gabaldon T."/>
        </authorList>
    </citation>
    <scope>NUCLEOTIDE SEQUENCE [LARGE SCALE GENOMIC DNA]</scope>
    <source>
        <strain evidence="5 6">CBS 180</strain>
    </source>
</reference>
<dbReference type="GO" id="GO:0005783">
    <property type="term" value="C:endoplasmic reticulum"/>
    <property type="evidence" value="ECO:0007669"/>
    <property type="project" value="TreeGrafter"/>
</dbReference>
<dbReference type="PRINTS" id="PR00080">
    <property type="entry name" value="SDRFAMILY"/>
</dbReference>
<dbReference type="PANTHER" id="PTHR44169:SF6">
    <property type="entry name" value="NADPH-DEPENDENT 1-ACYLDIHYDROXYACETONE PHOSPHATE REDUCTASE"/>
    <property type="match status" value="1"/>
</dbReference>
<organism evidence="5 6">
    <name type="scientific">Pichia inconspicua</name>
    <dbReference type="NCBI Taxonomy" id="52247"/>
    <lineage>
        <taxon>Eukaryota</taxon>
        <taxon>Fungi</taxon>
        <taxon>Dikarya</taxon>
        <taxon>Ascomycota</taxon>
        <taxon>Saccharomycotina</taxon>
        <taxon>Pichiomycetes</taxon>
        <taxon>Pichiales</taxon>
        <taxon>Pichiaceae</taxon>
        <taxon>Pichia</taxon>
    </lineage>
</organism>
<dbReference type="Pfam" id="PF00106">
    <property type="entry name" value="adh_short"/>
    <property type="match status" value="1"/>
</dbReference>
<proteinExistence type="inferred from homology"/>
<dbReference type="STRING" id="52247.A0A4T0X4K6"/>
<keyword evidence="6" id="KW-1185">Reference proteome</keyword>
<dbReference type="AlphaFoldDB" id="A0A4T0X4K6"/>
<protein>
    <recommendedName>
        <fullName evidence="7">NADPH-dependent 1-acyldihydroxyacetone phosphate reductase</fullName>
    </recommendedName>
</protein>
<evidence type="ECO:0008006" key="7">
    <source>
        <dbReference type="Google" id="ProtNLM"/>
    </source>
</evidence>
<evidence type="ECO:0000256" key="1">
    <source>
        <dbReference type="ARBA" id="ARBA00006484"/>
    </source>
</evidence>
<dbReference type="GO" id="GO:0004806">
    <property type="term" value="F:triacylglycerol lipase activity"/>
    <property type="evidence" value="ECO:0007669"/>
    <property type="project" value="TreeGrafter"/>
</dbReference>
<dbReference type="InterPro" id="IPR020904">
    <property type="entry name" value="Sc_DH/Rdtase_CS"/>
</dbReference>
<evidence type="ECO:0000256" key="3">
    <source>
        <dbReference type="ARBA" id="ARBA00023002"/>
    </source>
</evidence>
<keyword evidence="2" id="KW-0521">NADP</keyword>